<dbReference type="EMBL" id="MCGE01000052">
    <property type="protein sequence ID" value="ORZ04232.1"/>
    <property type="molecule type" value="Genomic_DNA"/>
</dbReference>
<evidence type="ECO:0000313" key="1">
    <source>
        <dbReference type="EMBL" id="ORZ04232.1"/>
    </source>
</evidence>
<gene>
    <name evidence="1" type="ORF">BCR42DRAFT_444259</name>
</gene>
<accession>A0A1X2HWW7</accession>
<comment type="caution">
    <text evidence="1">The sequence shown here is derived from an EMBL/GenBank/DDBJ whole genome shotgun (WGS) entry which is preliminary data.</text>
</comment>
<proteinExistence type="predicted"/>
<organism evidence="1 2">
    <name type="scientific">Absidia repens</name>
    <dbReference type="NCBI Taxonomy" id="90262"/>
    <lineage>
        <taxon>Eukaryota</taxon>
        <taxon>Fungi</taxon>
        <taxon>Fungi incertae sedis</taxon>
        <taxon>Mucoromycota</taxon>
        <taxon>Mucoromycotina</taxon>
        <taxon>Mucoromycetes</taxon>
        <taxon>Mucorales</taxon>
        <taxon>Cunninghamellaceae</taxon>
        <taxon>Absidia</taxon>
    </lineage>
</organism>
<protein>
    <submittedName>
        <fullName evidence="1">Uncharacterized protein</fullName>
    </submittedName>
</protein>
<evidence type="ECO:0000313" key="2">
    <source>
        <dbReference type="Proteomes" id="UP000193560"/>
    </source>
</evidence>
<keyword evidence="2" id="KW-1185">Reference proteome</keyword>
<reference evidence="1 2" key="1">
    <citation type="submission" date="2016-07" db="EMBL/GenBank/DDBJ databases">
        <title>Pervasive Adenine N6-methylation of Active Genes in Fungi.</title>
        <authorList>
            <consortium name="DOE Joint Genome Institute"/>
            <person name="Mondo S.J."/>
            <person name="Dannebaum R.O."/>
            <person name="Kuo R.C."/>
            <person name="Labutti K."/>
            <person name="Haridas S."/>
            <person name="Kuo A."/>
            <person name="Salamov A."/>
            <person name="Ahrendt S.R."/>
            <person name="Lipzen A."/>
            <person name="Sullivan W."/>
            <person name="Andreopoulos W.B."/>
            <person name="Clum A."/>
            <person name="Lindquist E."/>
            <person name="Daum C."/>
            <person name="Ramamoorthy G.K."/>
            <person name="Gryganskyi A."/>
            <person name="Culley D."/>
            <person name="Magnuson J.K."/>
            <person name="James T.Y."/>
            <person name="O'Malley M.A."/>
            <person name="Stajich J.E."/>
            <person name="Spatafora J.W."/>
            <person name="Visel A."/>
            <person name="Grigoriev I.V."/>
        </authorList>
    </citation>
    <scope>NUCLEOTIDE SEQUENCE [LARGE SCALE GENOMIC DNA]</scope>
    <source>
        <strain evidence="1 2">NRRL 1336</strain>
    </source>
</reference>
<dbReference type="STRING" id="90262.A0A1X2HWW7"/>
<dbReference type="Proteomes" id="UP000193560">
    <property type="component" value="Unassembled WGS sequence"/>
</dbReference>
<sequence>MNWEGPYSVFKKTPETLGGELKNDWVHVDQLKKAATFNEMLETHPYFGPIPVANAMPTDAEHEDIVDQGKEISWQEEEGNLKKINQEGPVKFQENCDGAIQMPPAQDNCHPDFMPHTDDQISEMKPAASAENMLDIDMDPVVFCI</sequence>
<name>A0A1X2HWW7_9FUNG</name>
<dbReference type="AlphaFoldDB" id="A0A1X2HWW7"/>
<dbReference type="OrthoDB" id="412584at2759"/>